<evidence type="ECO:0000256" key="4">
    <source>
        <dbReference type="ARBA" id="ARBA00022531"/>
    </source>
</evidence>
<dbReference type="InterPro" id="IPR036280">
    <property type="entry name" value="Multihaem_cyt_sf"/>
</dbReference>
<dbReference type="GO" id="GO:0019684">
    <property type="term" value="P:photosynthesis, light reaction"/>
    <property type="evidence" value="ECO:0007669"/>
    <property type="project" value="InterPro"/>
</dbReference>
<dbReference type="InterPro" id="IPR023119">
    <property type="entry name" value="Multihaem_cyt_PRC_cyt_su-like"/>
</dbReference>
<evidence type="ECO:0000256" key="7">
    <source>
        <dbReference type="ARBA" id="ARBA00022982"/>
    </source>
</evidence>
<dbReference type="SUPFAM" id="SSF48695">
    <property type="entry name" value="Multiheme cytochromes"/>
    <property type="match status" value="1"/>
</dbReference>
<keyword evidence="4" id="KW-0602">Photosynthesis</keyword>
<dbReference type="InterPro" id="IPR003158">
    <property type="entry name" value="Photosyn_RC_cyt_c-su"/>
</dbReference>
<feature type="signal peptide" evidence="9">
    <location>
        <begin position="1"/>
        <end position="25"/>
    </location>
</feature>
<dbReference type="EMBL" id="JADWYR010000001">
    <property type="protein sequence ID" value="MBG9376723.1"/>
    <property type="molecule type" value="Genomic_DNA"/>
</dbReference>
<dbReference type="NCBIfam" id="NF033196">
    <property type="entry name" value="c_type_nonphoto"/>
    <property type="match status" value="1"/>
</dbReference>
<comment type="caution">
    <text evidence="10">The sequence shown here is derived from an EMBL/GenBank/DDBJ whole genome shotgun (WGS) entry which is preliminary data.</text>
</comment>
<keyword evidence="7" id="KW-0249">Electron transport</keyword>
<evidence type="ECO:0000313" key="10">
    <source>
        <dbReference type="EMBL" id="MBG9376723.1"/>
    </source>
</evidence>
<evidence type="ECO:0000256" key="5">
    <source>
        <dbReference type="ARBA" id="ARBA00022617"/>
    </source>
</evidence>
<keyword evidence="6" id="KW-0479">Metal-binding</keyword>
<keyword evidence="3" id="KW-0813">Transport</keyword>
<organism evidence="10 11">
    <name type="scientific">Panacibacter microcysteis</name>
    <dbReference type="NCBI Taxonomy" id="2793269"/>
    <lineage>
        <taxon>Bacteria</taxon>
        <taxon>Pseudomonadati</taxon>
        <taxon>Bacteroidota</taxon>
        <taxon>Chitinophagia</taxon>
        <taxon>Chitinophagales</taxon>
        <taxon>Chitinophagaceae</taxon>
        <taxon>Panacibacter</taxon>
    </lineage>
</organism>
<keyword evidence="9" id="KW-0732">Signal</keyword>
<dbReference type="AlphaFoldDB" id="A0A931GWS3"/>
<protein>
    <recommendedName>
        <fullName evidence="2">Photosynthetic reaction center cytochrome c subunit</fullName>
    </recommendedName>
</protein>
<dbReference type="GO" id="GO:0005506">
    <property type="term" value="F:iron ion binding"/>
    <property type="evidence" value="ECO:0007669"/>
    <property type="project" value="InterPro"/>
</dbReference>
<evidence type="ECO:0000256" key="2">
    <source>
        <dbReference type="ARBA" id="ARBA00015978"/>
    </source>
</evidence>
<comment type="function">
    <text evidence="1">The reaction center of purple bacteria contains a tightly bound cytochrome molecule which re-reduces the photo oxidized primary electron donor.</text>
</comment>
<dbReference type="Proteomes" id="UP000628448">
    <property type="component" value="Unassembled WGS sequence"/>
</dbReference>
<keyword evidence="11" id="KW-1185">Reference proteome</keyword>
<dbReference type="GO" id="GO:0009055">
    <property type="term" value="F:electron transfer activity"/>
    <property type="evidence" value="ECO:0007669"/>
    <property type="project" value="InterPro"/>
</dbReference>
<evidence type="ECO:0000256" key="1">
    <source>
        <dbReference type="ARBA" id="ARBA00003196"/>
    </source>
</evidence>
<name>A0A931GWS3_9BACT</name>
<evidence type="ECO:0000256" key="8">
    <source>
        <dbReference type="ARBA" id="ARBA00023004"/>
    </source>
</evidence>
<dbReference type="Pfam" id="PF02276">
    <property type="entry name" value="CytoC_RC"/>
    <property type="match status" value="1"/>
</dbReference>
<dbReference type="GO" id="GO:0020037">
    <property type="term" value="F:heme binding"/>
    <property type="evidence" value="ECO:0007669"/>
    <property type="project" value="InterPro"/>
</dbReference>
<evidence type="ECO:0000256" key="3">
    <source>
        <dbReference type="ARBA" id="ARBA00022448"/>
    </source>
</evidence>
<gene>
    <name evidence="10" type="ORF">I5907_10780</name>
</gene>
<sequence>MFTTNKKKLTVIAALCAISSMGIFAYTPDKPQEGFKNLQVLPKDISKDDLDKVMHSFNDALGVKCIFCHVHEGEDFRQGWKMDSDDKPEKNIARHMMRMTMGINATYFNFENSTKPDTIRVVTCNTCHRGIPHPDEKGIAEQLANGGMKTPPPPPPPKN</sequence>
<dbReference type="Gene3D" id="1.10.468.10">
    <property type="entry name" value="Photosynthetic Reaction Center, subunit C, domain 2"/>
    <property type="match status" value="1"/>
</dbReference>
<reference evidence="10" key="1">
    <citation type="submission" date="2020-11" db="EMBL/GenBank/DDBJ databases">
        <title>Bacterial whole genome sequence for Panacibacter sp. DH6.</title>
        <authorList>
            <person name="Le V."/>
            <person name="Ko S."/>
            <person name="Ahn C.-Y."/>
            <person name="Oh H.-M."/>
        </authorList>
    </citation>
    <scope>NUCLEOTIDE SEQUENCE</scope>
    <source>
        <strain evidence="10">DH6</strain>
    </source>
</reference>
<proteinExistence type="predicted"/>
<dbReference type="GO" id="GO:0030077">
    <property type="term" value="C:plasma membrane light-harvesting complex"/>
    <property type="evidence" value="ECO:0007669"/>
    <property type="project" value="InterPro"/>
</dbReference>
<evidence type="ECO:0000313" key="11">
    <source>
        <dbReference type="Proteomes" id="UP000628448"/>
    </source>
</evidence>
<accession>A0A931GWS3</accession>
<dbReference type="RefSeq" id="WP_196990722.1">
    <property type="nucleotide sequence ID" value="NZ_JADWYR010000001.1"/>
</dbReference>
<feature type="chain" id="PRO_5037681352" description="Photosynthetic reaction center cytochrome c subunit" evidence="9">
    <location>
        <begin position="26"/>
        <end position="159"/>
    </location>
</feature>
<keyword evidence="8" id="KW-0408">Iron</keyword>
<evidence type="ECO:0000256" key="9">
    <source>
        <dbReference type="SAM" id="SignalP"/>
    </source>
</evidence>
<evidence type="ECO:0000256" key="6">
    <source>
        <dbReference type="ARBA" id="ARBA00022723"/>
    </source>
</evidence>
<keyword evidence="5" id="KW-0349">Heme</keyword>